<dbReference type="EMBL" id="CABFOC020000046">
    <property type="protein sequence ID" value="CAH0053961.1"/>
    <property type="molecule type" value="Genomic_DNA"/>
</dbReference>
<protein>
    <submittedName>
        <fullName evidence="1">Uncharacterized protein</fullName>
    </submittedName>
</protein>
<reference evidence="1" key="1">
    <citation type="submission" date="2021-10" db="EMBL/GenBank/DDBJ databases">
        <authorList>
            <person name="Piombo E."/>
        </authorList>
    </citation>
    <scope>NUCLEOTIDE SEQUENCE</scope>
</reference>
<evidence type="ECO:0000313" key="1">
    <source>
        <dbReference type="EMBL" id="CAH0053961.1"/>
    </source>
</evidence>
<accession>A0A9P0EJR2</accession>
<organism evidence="1 2">
    <name type="scientific">Clonostachys solani</name>
    <dbReference type="NCBI Taxonomy" id="160281"/>
    <lineage>
        <taxon>Eukaryota</taxon>
        <taxon>Fungi</taxon>
        <taxon>Dikarya</taxon>
        <taxon>Ascomycota</taxon>
        <taxon>Pezizomycotina</taxon>
        <taxon>Sordariomycetes</taxon>
        <taxon>Hypocreomycetidae</taxon>
        <taxon>Hypocreales</taxon>
        <taxon>Bionectriaceae</taxon>
        <taxon>Clonostachys</taxon>
    </lineage>
</organism>
<gene>
    <name evidence="1" type="ORF">CSOL1703_00015149</name>
</gene>
<dbReference type="AlphaFoldDB" id="A0A9P0EJR2"/>
<sequence>MGVSSVNPEAIHRSPQGEPWCAAWRYFRLPVRLDNSKTLWIAPESDHLFLPKFGVKTGVFVNFINDLKANDPNRVGLLHIAFDSLCAKTLTFLKALAPDHDIPRDAQDTFKACVARLQSVWFVHLLSRDSRISHGLLTSTRNRSIMGYNRSIPIFPHAVEFELLGSDPRPIESSLEGQTVWQDPKTAVQAWVKLERKLGFPNKKRKGSKGPSREISHLLAMAARNGYTRRAPFEVNSEQTMDDCLQLELDTLKSYFIDGVGSLWPHLYHQEVEEGKEYLLSAAGFWVFPLGTFKTVDKSLETAVYKDFSGLQPGIGLFKL</sequence>
<proteinExistence type="predicted"/>
<name>A0A9P0EJR2_9HYPO</name>
<dbReference type="OrthoDB" id="3469466at2759"/>
<keyword evidence="2" id="KW-1185">Reference proteome</keyword>
<comment type="caution">
    <text evidence="1">The sequence shown here is derived from an EMBL/GenBank/DDBJ whole genome shotgun (WGS) entry which is preliminary data.</text>
</comment>
<dbReference type="Proteomes" id="UP000775872">
    <property type="component" value="Unassembled WGS sequence"/>
</dbReference>
<evidence type="ECO:0000313" key="2">
    <source>
        <dbReference type="Proteomes" id="UP000775872"/>
    </source>
</evidence>